<feature type="compositionally biased region" description="Polar residues" evidence="17">
    <location>
        <begin position="468"/>
        <end position="481"/>
    </location>
</feature>
<feature type="compositionally biased region" description="Basic and acidic residues" evidence="17">
    <location>
        <begin position="973"/>
        <end position="1005"/>
    </location>
</feature>
<keyword evidence="7" id="KW-0221">Differentiation</keyword>
<evidence type="ECO:0000256" key="15">
    <source>
        <dbReference type="PROSITE-ProRule" id="PRU00076"/>
    </source>
</evidence>
<dbReference type="OrthoDB" id="9981301at2759"/>
<evidence type="ECO:0000256" key="4">
    <source>
        <dbReference type="ARBA" id="ARBA00022622"/>
    </source>
</evidence>
<evidence type="ECO:0000313" key="23">
    <source>
        <dbReference type="Proteomes" id="UP000264800"/>
    </source>
</evidence>
<dbReference type="Gene3D" id="2.10.25.10">
    <property type="entry name" value="Laminin"/>
    <property type="match status" value="4"/>
</dbReference>
<feature type="compositionally biased region" description="Polar residues" evidence="17">
    <location>
        <begin position="847"/>
        <end position="858"/>
    </location>
</feature>
<evidence type="ECO:0000256" key="7">
    <source>
        <dbReference type="ARBA" id="ARBA00022782"/>
    </source>
</evidence>
<protein>
    <submittedName>
        <fullName evidence="22">Netrin G2</fullName>
    </submittedName>
</protein>
<keyword evidence="3" id="KW-1003">Cell membrane</keyword>
<dbReference type="InterPro" id="IPR002049">
    <property type="entry name" value="LE_dom"/>
</dbReference>
<keyword evidence="9" id="KW-0472">Membrane</keyword>
<dbReference type="InterPro" id="IPR056863">
    <property type="entry name" value="LMN_ATRN_NET-like_EGF"/>
</dbReference>
<accession>A0A3Q3B062</accession>
<sequence length="1205" mass="128710">MIAFNWPPYWFIRFFVLPTLLLPWCWTQISNQFEMCRSRRSSGVGLERQVYACQPPSTNMKEFMQIRVDPPGITCGNPPERFCTLENPYLCSDECDASSPDLSHPPHLMGDRERGGLITYWQTATWSRYPEPLLANITLSWNKSLEVVDDIIITFEYGRPTSMVLEKSMDKGATWQPYQYYADDCLEAFGMSPKQVSDLAPTNLTRVVCTENYSRWVGAKEEKNVVFEVRARFGVFAGPKLINMDALYTRMETMKGLRDFFTFTNLRLRLLRPALGGTYVQRENLLKYFYAVSNIDVPARCKCNLHASRCVLRDATLQCECDHNTTGQDCQRCSGDFGSRSWRPGSYLPLPRGTANSCEGVETSAVAGVSNSAASDTPSASSDGVTDTTTTTAAGSNTPFTDSSTTTFTLTVSSTQTDINAAVGTTPTFTDSTFTDGTITVTDTTPIDSDLTLSLYTLSTDSSTGSTPATSDIGGSSITTDPWTISATETSTTIDSTTIIDTTVFDTDSGRTLSMSETDSSTLTFLTLTTEVVDFITFDSNTVVFTAGSNTISTTKALPDLGSTAGFSEDSPTPQSGSVPTAVISIPSTTSSSSSVTSNSPAIPGSSSDLKVSVSDSVTAPFGSTPGFVLSGTGNTDQVTSIISPSVGVVPSARVPNPAIIPDLTPASNKAFLGDPLRSVSAPTSEDRDDPLTTGPETTPDTLVPPSDSPISDKQLKVSSLDLSPNKDIAAVPSPGVLPSKVLLLKVASTELSPLNIPSPVITPQGQASEAEDASIKLNLPDSLSPDNTPGVPSSLSPATSKDFLPPYVPSQGSPIQDVYIGVPFPELSPSDAPSPDAPSLNLPPEVSSSRTTDTSVALSPPDTLLPGVAPEILSPDALSPNLLSAEVSPSDVPDAEASSPKVLFSRTPDPLTDARPLGTSPPDASPPAPETPVEFVLPSFGEGEGNWTSDKVSKTSVQSGPAGNSGTQKKKQSSEEESFKGSQSEEKKDPKQEKKEEEKREEATQKILIPGGPKFSQLSKIFYINFQDCECNGHSNRCSYIDFINVVTCVSCKHNTRGQKCQYCRLGYYKNASLSLDHENICVECECNPDGSVSPHCSDSGLCLCKTGATGRRCNSCLPGYTWKGGGAGCTKKVCDTEKLICQNGGTCMNFQRCICPDTFTGQLCEQSICLKTGGCVKRAASSSSSVTSHLYLLLVSLITSTFC</sequence>
<feature type="region of interest" description="Disordered" evidence="17">
    <location>
        <begin position="663"/>
        <end position="714"/>
    </location>
</feature>
<evidence type="ECO:0000259" key="20">
    <source>
        <dbReference type="PROSITE" id="PS50027"/>
    </source>
</evidence>
<dbReference type="PANTHER" id="PTHR10574:SF27">
    <property type="entry name" value="NETRIN-G2"/>
    <property type="match status" value="1"/>
</dbReference>
<reference evidence="22" key="2">
    <citation type="submission" date="2025-09" db="UniProtKB">
        <authorList>
            <consortium name="Ensembl"/>
        </authorList>
    </citation>
    <scope>IDENTIFICATION</scope>
</reference>
<dbReference type="Proteomes" id="UP000264800">
    <property type="component" value="Unplaced"/>
</dbReference>
<evidence type="ECO:0000256" key="6">
    <source>
        <dbReference type="ARBA" id="ARBA00022737"/>
    </source>
</evidence>
<dbReference type="Gene3D" id="2.60.120.260">
    <property type="entry name" value="Galactose-binding domain-like"/>
    <property type="match status" value="1"/>
</dbReference>
<dbReference type="GO" id="GO:0007409">
    <property type="term" value="P:axonogenesis"/>
    <property type="evidence" value="ECO:0007669"/>
    <property type="project" value="TreeGrafter"/>
</dbReference>
<comment type="caution">
    <text evidence="15">Lacks conserved residue(s) required for the propagation of feature annotation.</text>
</comment>
<evidence type="ECO:0000256" key="18">
    <source>
        <dbReference type="SAM" id="SignalP"/>
    </source>
</evidence>
<keyword evidence="11" id="KW-0325">Glycoprotein</keyword>
<comment type="function">
    <text evidence="14">Involved in controlling patterning and neuronal circuit formation at the laminar, cellular, subcellular and synaptic levels. Promotes neurite outgrowth of both axons and dendrites.</text>
</comment>
<dbReference type="SMART" id="SM00180">
    <property type="entry name" value="EGF_Lam"/>
    <property type="match status" value="3"/>
</dbReference>
<feature type="compositionally biased region" description="Low complexity" evidence="17">
    <location>
        <begin position="580"/>
        <end position="611"/>
    </location>
</feature>
<feature type="region of interest" description="Disordered" evidence="17">
    <location>
        <begin position="461"/>
        <end position="481"/>
    </location>
</feature>
<dbReference type="FunFam" id="2.60.120.260:FF:000005">
    <property type="entry name" value="Netrin G1"/>
    <property type="match status" value="1"/>
</dbReference>
<feature type="region of interest" description="Disordered" evidence="17">
    <location>
        <begin position="821"/>
        <end position="1009"/>
    </location>
</feature>
<proteinExistence type="predicted"/>
<keyword evidence="12" id="KW-0449">Lipoprotein</keyword>
<evidence type="ECO:0000256" key="5">
    <source>
        <dbReference type="ARBA" id="ARBA00022729"/>
    </source>
</evidence>
<dbReference type="CDD" id="cd00054">
    <property type="entry name" value="EGF_CA"/>
    <property type="match status" value="1"/>
</dbReference>
<dbReference type="FunFam" id="2.10.25.10:FF:001161">
    <property type="entry name" value="Netrin-G2"/>
    <property type="match status" value="1"/>
</dbReference>
<feature type="compositionally biased region" description="Low complexity" evidence="17">
    <location>
        <begin position="829"/>
        <end position="840"/>
    </location>
</feature>
<dbReference type="OMA" id="ENYSRWV"/>
<evidence type="ECO:0000256" key="10">
    <source>
        <dbReference type="ARBA" id="ARBA00023157"/>
    </source>
</evidence>
<dbReference type="Ensembl" id="ENSKMAT00000017507.1">
    <property type="protein sequence ID" value="ENSKMAP00000017269.1"/>
    <property type="gene ID" value="ENSKMAG00000012879.1"/>
</dbReference>
<dbReference type="InterPro" id="IPR050440">
    <property type="entry name" value="Laminin/Netrin_ECM"/>
</dbReference>
<evidence type="ECO:0000256" key="14">
    <source>
        <dbReference type="ARBA" id="ARBA00055052"/>
    </source>
</evidence>
<evidence type="ECO:0000256" key="3">
    <source>
        <dbReference type="ARBA" id="ARBA00022475"/>
    </source>
</evidence>
<evidence type="ECO:0000256" key="9">
    <source>
        <dbReference type="ARBA" id="ARBA00023136"/>
    </source>
</evidence>
<dbReference type="GO" id="GO:0005886">
    <property type="term" value="C:plasma membrane"/>
    <property type="evidence" value="ECO:0007669"/>
    <property type="project" value="UniProtKB-SubCell"/>
</dbReference>
<feature type="region of interest" description="Disordered" evidence="17">
    <location>
        <begin position="558"/>
        <end position="611"/>
    </location>
</feature>
<dbReference type="STRING" id="37003.ENSKMAP00000017269"/>
<feature type="domain" description="EGF-like" evidence="19">
    <location>
        <begin position="1132"/>
        <end position="1167"/>
    </location>
</feature>
<feature type="domain" description="Laminin N-terminal" evidence="21">
    <location>
        <begin position="49"/>
        <end position="300"/>
    </location>
</feature>
<evidence type="ECO:0000256" key="13">
    <source>
        <dbReference type="ARBA" id="ARBA00023292"/>
    </source>
</evidence>
<dbReference type="Pfam" id="PF24973">
    <property type="entry name" value="EGF_LMN_ATRN"/>
    <property type="match status" value="1"/>
</dbReference>
<dbReference type="PANTHER" id="PTHR10574">
    <property type="entry name" value="NETRIN/LAMININ-RELATED"/>
    <property type="match status" value="1"/>
</dbReference>
<dbReference type="Pfam" id="PF00053">
    <property type="entry name" value="EGF_laminin"/>
    <property type="match status" value="2"/>
</dbReference>
<evidence type="ECO:0000256" key="16">
    <source>
        <dbReference type="PROSITE-ProRule" id="PRU00460"/>
    </source>
</evidence>
<organism evidence="22 23">
    <name type="scientific">Kryptolebias marmoratus</name>
    <name type="common">Mangrove killifish</name>
    <name type="synonym">Rivulus marmoratus</name>
    <dbReference type="NCBI Taxonomy" id="37003"/>
    <lineage>
        <taxon>Eukaryota</taxon>
        <taxon>Metazoa</taxon>
        <taxon>Chordata</taxon>
        <taxon>Craniata</taxon>
        <taxon>Vertebrata</taxon>
        <taxon>Euteleostomi</taxon>
        <taxon>Actinopterygii</taxon>
        <taxon>Neopterygii</taxon>
        <taxon>Teleostei</taxon>
        <taxon>Neoteleostei</taxon>
        <taxon>Acanthomorphata</taxon>
        <taxon>Ovalentaria</taxon>
        <taxon>Atherinomorphae</taxon>
        <taxon>Cyprinodontiformes</taxon>
        <taxon>Rivulidae</taxon>
        <taxon>Kryptolebias</taxon>
    </lineage>
</organism>
<keyword evidence="6" id="KW-0677">Repeat</keyword>
<dbReference type="InterPro" id="IPR000742">
    <property type="entry name" value="EGF"/>
</dbReference>
<keyword evidence="8" id="KW-0524">Neurogenesis</keyword>
<name>A0A3Q3B062_KRYMA</name>
<feature type="disulfide bond" evidence="16">
    <location>
        <begin position="1086"/>
        <end position="1098"/>
    </location>
</feature>
<keyword evidence="23" id="KW-1185">Reference proteome</keyword>
<feature type="signal peptide" evidence="18">
    <location>
        <begin position="1"/>
        <end position="27"/>
    </location>
</feature>
<dbReference type="FunFam" id="2.10.25.10:FF:000180">
    <property type="entry name" value="Netrin G2"/>
    <property type="match status" value="1"/>
</dbReference>
<keyword evidence="13 16" id="KW-0424">Laminin EGF-like domain</keyword>
<comment type="subcellular location">
    <subcellularLocation>
        <location evidence="1">Cell membrane</location>
        <topology evidence="1">Lipid-anchor</topology>
        <topology evidence="1">GPI-anchor</topology>
        <orientation evidence="1">Extracellular side</orientation>
    </subcellularLocation>
</comment>
<keyword evidence="15" id="KW-0245">EGF-like domain</keyword>
<feature type="region of interest" description="Disordered" evidence="17">
    <location>
        <begin position="779"/>
        <end position="809"/>
    </location>
</feature>
<keyword evidence="5 18" id="KW-0732">Signal</keyword>
<keyword evidence="4" id="KW-0336">GPI-anchor</keyword>
<dbReference type="PROSITE" id="PS50026">
    <property type="entry name" value="EGF_3"/>
    <property type="match status" value="1"/>
</dbReference>
<dbReference type="SUPFAM" id="SSF57196">
    <property type="entry name" value="EGF/Laminin"/>
    <property type="match status" value="3"/>
</dbReference>
<feature type="domain" description="Laminin EGF-like" evidence="20">
    <location>
        <begin position="1086"/>
        <end position="1133"/>
    </location>
</feature>
<dbReference type="SMART" id="SM00136">
    <property type="entry name" value="LamNT"/>
    <property type="match status" value="1"/>
</dbReference>
<evidence type="ECO:0000256" key="12">
    <source>
        <dbReference type="ARBA" id="ARBA00023288"/>
    </source>
</evidence>
<evidence type="ECO:0000256" key="17">
    <source>
        <dbReference type="SAM" id="MobiDB-lite"/>
    </source>
</evidence>
<feature type="disulfide bond" evidence="15">
    <location>
        <begin position="1157"/>
        <end position="1166"/>
    </location>
</feature>
<dbReference type="GO" id="GO:0009887">
    <property type="term" value="P:animal organ morphogenesis"/>
    <property type="evidence" value="ECO:0007669"/>
    <property type="project" value="TreeGrafter"/>
</dbReference>
<feature type="region of interest" description="Disordered" evidence="17">
    <location>
        <begin position="369"/>
        <end position="400"/>
    </location>
</feature>
<feature type="compositionally biased region" description="Polar residues" evidence="17">
    <location>
        <begin position="785"/>
        <end position="800"/>
    </location>
</feature>
<dbReference type="FunFam" id="2.10.25.10:FF:000112">
    <property type="entry name" value="Netrin G1"/>
    <property type="match status" value="1"/>
</dbReference>
<dbReference type="PROSITE" id="PS01248">
    <property type="entry name" value="EGF_LAM_1"/>
    <property type="match status" value="1"/>
</dbReference>
<dbReference type="Pfam" id="PF00055">
    <property type="entry name" value="Laminin_N"/>
    <property type="match status" value="1"/>
</dbReference>
<dbReference type="GeneTree" id="ENSGT00940000153601"/>
<dbReference type="PROSITE" id="PS51117">
    <property type="entry name" value="LAMININ_NTER"/>
    <property type="match status" value="1"/>
</dbReference>
<evidence type="ECO:0000259" key="21">
    <source>
        <dbReference type="PROSITE" id="PS51117"/>
    </source>
</evidence>
<keyword evidence="2" id="KW-0217">Developmental protein</keyword>
<feature type="compositionally biased region" description="Polar residues" evidence="17">
    <location>
        <begin position="570"/>
        <end position="579"/>
    </location>
</feature>
<evidence type="ECO:0000259" key="19">
    <source>
        <dbReference type="PROSITE" id="PS50026"/>
    </source>
</evidence>
<evidence type="ECO:0000256" key="8">
    <source>
        <dbReference type="ARBA" id="ARBA00022902"/>
    </source>
</evidence>
<feature type="chain" id="PRO_5018755233" evidence="18">
    <location>
        <begin position="28"/>
        <end position="1205"/>
    </location>
</feature>
<feature type="disulfide bond" evidence="16">
    <location>
        <begin position="1106"/>
        <end position="1115"/>
    </location>
</feature>
<dbReference type="CDD" id="cd00055">
    <property type="entry name" value="EGF_Lam"/>
    <property type="match status" value="3"/>
</dbReference>
<dbReference type="GO" id="GO:0098552">
    <property type="term" value="C:side of membrane"/>
    <property type="evidence" value="ECO:0007669"/>
    <property type="project" value="UniProtKB-KW"/>
</dbReference>
<evidence type="ECO:0000256" key="1">
    <source>
        <dbReference type="ARBA" id="ARBA00004471"/>
    </source>
</evidence>
<keyword evidence="10 15" id="KW-1015">Disulfide bond</keyword>
<evidence type="ECO:0000256" key="2">
    <source>
        <dbReference type="ARBA" id="ARBA00022473"/>
    </source>
</evidence>
<dbReference type="PROSITE" id="PS00022">
    <property type="entry name" value="EGF_1"/>
    <property type="match status" value="1"/>
</dbReference>
<evidence type="ECO:0000256" key="11">
    <source>
        <dbReference type="ARBA" id="ARBA00023180"/>
    </source>
</evidence>
<dbReference type="InterPro" id="IPR008211">
    <property type="entry name" value="Laminin_N"/>
</dbReference>
<dbReference type="PROSITE" id="PS50027">
    <property type="entry name" value="EGF_LAM_2"/>
    <property type="match status" value="1"/>
</dbReference>
<feature type="compositionally biased region" description="Polar residues" evidence="17">
    <location>
        <begin position="947"/>
        <end position="968"/>
    </location>
</feature>
<dbReference type="AlphaFoldDB" id="A0A3Q3B062"/>
<dbReference type="GO" id="GO:0009888">
    <property type="term" value="P:tissue development"/>
    <property type="evidence" value="ECO:0007669"/>
    <property type="project" value="TreeGrafter"/>
</dbReference>
<reference evidence="22" key="1">
    <citation type="submission" date="2025-08" db="UniProtKB">
        <authorList>
            <consortium name="Ensembl"/>
        </authorList>
    </citation>
    <scope>IDENTIFICATION</scope>
</reference>
<gene>
    <name evidence="22" type="primary">NTNG2</name>
</gene>
<evidence type="ECO:0000313" key="22">
    <source>
        <dbReference type="Ensembl" id="ENSKMAP00000017269.1"/>
    </source>
</evidence>